<protein>
    <submittedName>
        <fullName evidence="2">Uncharacterized protein</fullName>
    </submittedName>
</protein>
<evidence type="ECO:0000313" key="2">
    <source>
        <dbReference type="EMBL" id="NYS77948.1"/>
    </source>
</evidence>
<organism evidence="2 3">
    <name type="scientific">Vreelandella glaciei</name>
    <dbReference type="NCBI Taxonomy" id="186761"/>
    <lineage>
        <taxon>Bacteria</taxon>
        <taxon>Pseudomonadati</taxon>
        <taxon>Pseudomonadota</taxon>
        <taxon>Gammaproteobacteria</taxon>
        <taxon>Oceanospirillales</taxon>
        <taxon>Halomonadaceae</taxon>
        <taxon>Vreelandella</taxon>
    </lineage>
</organism>
<reference evidence="2 3" key="1">
    <citation type="journal article" date="2003" name="Extremophiles">
        <title>Halomonas glaciei sp. nov. isolated from fast ice of Adelie Land, Antarctica.</title>
        <authorList>
            <person name="Reddy G.S."/>
            <person name="Raghavan P.U."/>
            <person name="Sarita N.B."/>
            <person name="Prakash J.S."/>
            <person name="Nagesh N."/>
            <person name="Delille D."/>
            <person name="Shivaji S."/>
        </authorList>
    </citation>
    <scope>NUCLEOTIDE SEQUENCE [LARGE SCALE GENOMIC DNA]</scope>
    <source>
        <strain evidence="2 3">DD39</strain>
    </source>
</reference>
<name>A0A7Z0LSU3_9GAMM</name>
<keyword evidence="3" id="KW-1185">Reference proteome</keyword>
<dbReference type="RefSeq" id="WP_179915922.1">
    <property type="nucleotide sequence ID" value="NZ_JACCDE010000011.1"/>
</dbReference>
<dbReference type="Proteomes" id="UP000526892">
    <property type="component" value="Unassembled WGS sequence"/>
</dbReference>
<gene>
    <name evidence="2" type="ORF">HZS80_09495</name>
</gene>
<keyword evidence="1" id="KW-0472">Membrane</keyword>
<sequence>MSSFPTSALFFALLPMVLAAGAFAVGMEYLKIKVERKIKEKRGETTGERIERLSKALKESIALTNEIESEIQQRHSMATKLQADVERFEKLATLKGEEVEAVAQTLRGELRAESSKSLIRSALISLLFFVAGVVVTLYVA</sequence>
<evidence type="ECO:0000313" key="3">
    <source>
        <dbReference type="Proteomes" id="UP000526892"/>
    </source>
</evidence>
<accession>A0A7Z0LSU3</accession>
<evidence type="ECO:0000256" key="1">
    <source>
        <dbReference type="SAM" id="Phobius"/>
    </source>
</evidence>
<feature type="transmembrane region" description="Helical" evidence="1">
    <location>
        <begin position="6"/>
        <end position="30"/>
    </location>
</feature>
<dbReference type="EMBL" id="JACCDE010000011">
    <property type="protein sequence ID" value="NYS77948.1"/>
    <property type="molecule type" value="Genomic_DNA"/>
</dbReference>
<feature type="transmembrane region" description="Helical" evidence="1">
    <location>
        <begin position="117"/>
        <end position="139"/>
    </location>
</feature>
<comment type="caution">
    <text evidence="2">The sequence shown here is derived from an EMBL/GenBank/DDBJ whole genome shotgun (WGS) entry which is preliminary data.</text>
</comment>
<dbReference type="AlphaFoldDB" id="A0A7Z0LSU3"/>
<proteinExistence type="predicted"/>
<keyword evidence="1" id="KW-0812">Transmembrane</keyword>
<keyword evidence="1" id="KW-1133">Transmembrane helix</keyword>